<evidence type="ECO:0000256" key="2">
    <source>
        <dbReference type="ARBA" id="ARBA00022517"/>
    </source>
</evidence>
<dbReference type="HAMAP" id="MF_00765">
    <property type="entry name" value="DarP"/>
    <property type="match status" value="1"/>
</dbReference>
<organism evidence="6 7">
    <name type="scientific">Ferrimonas gelatinilytica</name>
    <dbReference type="NCBI Taxonomy" id="1255257"/>
    <lineage>
        <taxon>Bacteria</taxon>
        <taxon>Pseudomonadati</taxon>
        <taxon>Pseudomonadota</taxon>
        <taxon>Gammaproteobacteria</taxon>
        <taxon>Alteromonadales</taxon>
        <taxon>Ferrimonadaceae</taxon>
        <taxon>Ferrimonas</taxon>
    </lineage>
</organism>
<dbReference type="CDD" id="cd16331">
    <property type="entry name" value="YjgA-like"/>
    <property type="match status" value="1"/>
</dbReference>
<dbReference type="RefSeq" id="WP_345317748.1">
    <property type="nucleotide sequence ID" value="NZ_BAABLF010000029.1"/>
</dbReference>
<protein>
    <recommendedName>
        <fullName evidence="5">Dual-action ribosomal maturation protein DarP</fullName>
    </recommendedName>
    <alternativeName>
        <fullName evidence="5">Large ribosomal subunit assembly factor DarP</fullName>
    </alternativeName>
</protein>
<evidence type="ECO:0000256" key="1">
    <source>
        <dbReference type="ARBA" id="ARBA00022490"/>
    </source>
</evidence>
<proteinExistence type="inferred from homology"/>
<dbReference type="PANTHER" id="PTHR38101">
    <property type="entry name" value="UPF0307 PROTEIN YJGA"/>
    <property type="match status" value="1"/>
</dbReference>
<keyword evidence="1 5" id="KW-0963">Cytoplasm</keyword>
<dbReference type="InterPro" id="IPR006839">
    <property type="entry name" value="DarP"/>
</dbReference>
<name>A0ABP9SF93_9GAMM</name>
<gene>
    <name evidence="6" type="primary">yjgA</name>
    <name evidence="5" type="synonym">darP</name>
    <name evidence="6" type="ORF">GCM10025772_27530</name>
</gene>
<dbReference type="PIRSF" id="PIRSF016183">
    <property type="entry name" value="UCP016183"/>
    <property type="match status" value="1"/>
</dbReference>
<evidence type="ECO:0000256" key="3">
    <source>
        <dbReference type="ARBA" id="ARBA00022730"/>
    </source>
</evidence>
<dbReference type="NCBIfam" id="NF003593">
    <property type="entry name" value="PRK05255.1-1"/>
    <property type="match status" value="1"/>
</dbReference>
<comment type="subcellular location">
    <subcellularLocation>
        <location evidence="5">Cytoplasm</location>
    </subcellularLocation>
    <text evidence="5">Associates with late stage pre-50S ribosomal subunits.</text>
</comment>
<dbReference type="InterPro" id="IPR023153">
    <property type="entry name" value="DarP_sf"/>
</dbReference>
<reference evidence="7" key="1">
    <citation type="journal article" date="2019" name="Int. J. Syst. Evol. Microbiol.">
        <title>The Global Catalogue of Microorganisms (GCM) 10K type strain sequencing project: providing services to taxonomists for standard genome sequencing and annotation.</title>
        <authorList>
            <consortium name="The Broad Institute Genomics Platform"/>
            <consortium name="The Broad Institute Genome Sequencing Center for Infectious Disease"/>
            <person name="Wu L."/>
            <person name="Ma J."/>
        </authorList>
    </citation>
    <scope>NUCLEOTIDE SEQUENCE [LARGE SCALE GENOMIC DNA]</scope>
    <source>
        <strain evidence="7">JCM 18720</strain>
    </source>
</reference>
<dbReference type="Gene3D" id="1.10.60.30">
    <property type="entry name" value="PSPTO4464-like domains"/>
    <property type="match status" value="2"/>
</dbReference>
<dbReference type="EMBL" id="BAABLF010000029">
    <property type="protein sequence ID" value="GAA5194483.1"/>
    <property type="molecule type" value="Genomic_DNA"/>
</dbReference>
<keyword evidence="2 5" id="KW-0690">Ribosome biogenesis</keyword>
<dbReference type="Proteomes" id="UP001501600">
    <property type="component" value="Unassembled WGS sequence"/>
</dbReference>
<evidence type="ECO:0000256" key="5">
    <source>
        <dbReference type="HAMAP-Rule" id="MF_00765"/>
    </source>
</evidence>
<comment type="function">
    <text evidence="5">Member of a network of 50S ribosomal subunit biogenesis factors which assembles along the 30S-50S interface, preventing incorrect 23S rRNA structures from forming. Promotes peptidyl transferase center (PTC) maturation.</text>
</comment>
<sequence>MAQYDDFDDDFISKTQLKREAEQQQALGLALINLNKAELTKIPLDEDLADAIELAQKIRNKHEAFRRQVQYIGKLMRARDPEPIEAALDLIRNKHNAQNAHFHKLEQLRDQLVNGDNEDLRAALQAHPQLGEEIQRLRQLVRQAKKEVSQSKPPKSSRELFKLLREQLEE</sequence>
<evidence type="ECO:0000256" key="4">
    <source>
        <dbReference type="ARBA" id="ARBA00022884"/>
    </source>
</evidence>
<keyword evidence="3 5" id="KW-0699">rRNA-binding</keyword>
<comment type="similarity">
    <text evidence="5">Belongs to the DarP family.</text>
</comment>
<dbReference type="SUPFAM" id="SSF158710">
    <property type="entry name" value="PSPTO4464-like"/>
    <property type="match status" value="1"/>
</dbReference>
<evidence type="ECO:0000313" key="7">
    <source>
        <dbReference type="Proteomes" id="UP001501600"/>
    </source>
</evidence>
<keyword evidence="7" id="KW-1185">Reference proteome</keyword>
<evidence type="ECO:0000313" key="6">
    <source>
        <dbReference type="EMBL" id="GAA5194483.1"/>
    </source>
</evidence>
<keyword evidence="4 5" id="KW-0694">RNA-binding</keyword>
<dbReference type="PANTHER" id="PTHR38101:SF1">
    <property type="entry name" value="UPF0307 PROTEIN YJGA"/>
    <property type="match status" value="1"/>
</dbReference>
<comment type="caution">
    <text evidence="6">The sequence shown here is derived from an EMBL/GenBank/DDBJ whole genome shotgun (WGS) entry which is preliminary data.</text>
</comment>
<accession>A0ABP9SF93</accession>
<dbReference type="Pfam" id="PF04751">
    <property type="entry name" value="DarP"/>
    <property type="match status" value="1"/>
</dbReference>